<keyword evidence="4 6" id="KW-1133">Transmembrane helix</keyword>
<keyword evidence="5 6" id="KW-0472">Membrane</keyword>
<reference evidence="8 9" key="1">
    <citation type="journal article" date="2015" name="Genome Biol. Evol.">
        <title>Phylogenomic analyses indicate that early fungi evolved digesting cell walls of algal ancestors of land plants.</title>
        <authorList>
            <person name="Chang Y."/>
            <person name="Wang S."/>
            <person name="Sekimoto S."/>
            <person name="Aerts A.L."/>
            <person name="Choi C."/>
            <person name="Clum A."/>
            <person name="LaButti K.M."/>
            <person name="Lindquist E.A."/>
            <person name="Yee Ngan C."/>
            <person name="Ohm R.A."/>
            <person name="Salamov A.A."/>
            <person name="Grigoriev I.V."/>
            <person name="Spatafora J.W."/>
            <person name="Berbee M.L."/>
        </authorList>
    </citation>
    <scope>NUCLEOTIDE SEQUENCE [LARGE SCALE GENOMIC DNA]</scope>
    <source>
        <strain evidence="8 9">NRRL 28638</strain>
    </source>
</reference>
<dbReference type="GO" id="GO:0005789">
    <property type="term" value="C:endoplasmic reticulum membrane"/>
    <property type="evidence" value="ECO:0007669"/>
    <property type="project" value="UniProtKB-SubCell"/>
</dbReference>
<evidence type="ECO:0000256" key="4">
    <source>
        <dbReference type="ARBA" id="ARBA00022989"/>
    </source>
</evidence>
<sequence length="70" mass="8065">MASTPRMRQKNAEFTKNIHKRGNVKSSGEIREAREEKELSGPTKPNQTIYYFLLSIFLFGGVLSFLQLFL</sequence>
<feature type="region of interest" description="Disordered" evidence="7">
    <location>
        <begin position="1"/>
        <end position="44"/>
    </location>
</feature>
<organism evidence="8 9">
    <name type="scientific">Conidiobolus coronatus (strain ATCC 28846 / CBS 209.66 / NRRL 28638)</name>
    <name type="common">Delacroixia coronata</name>
    <dbReference type="NCBI Taxonomy" id="796925"/>
    <lineage>
        <taxon>Eukaryota</taxon>
        <taxon>Fungi</taxon>
        <taxon>Fungi incertae sedis</taxon>
        <taxon>Zoopagomycota</taxon>
        <taxon>Entomophthoromycotina</taxon>
        <taxon>Entomophthoromycetes</taxon>
        <taxon>Entomophthorales</taxon>
        <taxon>Ancylistaceae</taxon>
        <taxon>Conidiobolus</taxon>
    </lineage>
</organism>
<evidence type="ECO:0000256" key="1">
    <source>
        <dbReference type="ARBA" id="ARBA00005500"/>
    </source>
</evidence>
<dbReference type="InterPro" id="IPR010580">
    <property type="entry name" value="ER_stress-assoc"/>
</dbReference>
<evidence type="ECO:0000256" key="2">
    <source>
        <dbReference type="ARBA" id="ARBA00022692"/>
    </source>
</evidence>
<keyword evidence="9" id="KW-1185">Reference proteome</keyword>
<feature type="transmembrane region" description="Helical" evidence="6">
    <location>
        <begin position="49"/>
        <end position="69"/>
    </location>
</feature>
<evidence type="ECO:0000256" key="6">
    <source>
        <dbReference type="RuleBase" id="RU364120"/>
    </source>
</evidence>
<comment type="function">
    <text evidence="6">Interacts with target proteins during translocation into the lumen of the endoplasmic reticulum. Protects unfolded target proteins against degradation and facilitate correct glycosylation.</text>
</comment>
<evidence type="ECO:0000256" key="3">
    <source>
        <dbReference type="ARBA" id="ARBA00022824"/>
    </source>
</evidence>
<dbReference type="Proteomes" id="UP000070444">
    <property type="component" value="Unassembled WGS sequence"/>
</dbReference>
<accession>A0A137P4H9</accession>
<name>A0A137P4H9_CONC2</name>
<protein>
    <recommendedName>
        <fullName evidence="6">Stress-associated endoplasmic reticulum protein</fullName>
    </recommendedName>
</protein>
<dbReference type="EMBL" id="KQ964522">
    <property type="protein sequence ID" value="KXN69824.1"/>
    <property type="molecule type" value="Genomic_DNA"/>
</dbReference>
<evidence type="ECO:0000313" key="8">
    <source>
        <dbReference type="EMBL" id="KXN69824.1"/>
    </source>
</evidence>
<keyword evidence="2 6" id="KW-0812">Transmembrane</keyword>
<dbReference type="AlphaFoldDB" id="A0A137P4H9"/>
<feature type="compositionally biased region" description="Basic and acidic residues" evidence="7">
    <location>
        <begin position="28"/>
        <end position="39"/>
    </location>
</feature>
<evidence type="ECO:0000256" key="5">
    <source>
        <dbReference type="ARBA" id="ARBA00023136"/>
    </source>
</evidence>
<gene>
    <name evidence="8" type="ORF">CONCODRAFT_79127</name>
</gene>
<dbReference type="Pfam" id="PF06624">
    <property type="entry name" value="RAMP4"/>
    <property type="match status" value="1"/>
</dbReference>
<comment type="subcellular location">
    <subcellularLocation>
        <location evidence="6">Membrane</location>
        <topology evidence="6">Single-pass membrane protein</topology>
    </subcellularLocation>
    <subcellularLocation>
        <location evidence="6">Endoplasmic reticulum membrane</location>
        <topology evidence="6">Single-pass membrane protein</topology>
    </subcellularLocation>
</comment>
<evidence type="ECO:0000313" key="9">
    <source>
        <dbReference type="Proteomes" id="UP000070444"/>
    </source>
</evidence>
<comment type="similarity">
    <text evidence="1 6">Belongs to the RAMP4 family.</text>
</comment>
<evidence type="ECO:0000256" key="7">
    <source>
        <dbReference type="SAM" id="MobiDB-lite"/>
    </source>
</evidence>
<keyword evidence="3 6" id="KW-0256">Endoplasmic reticulum</keyword>
<proteinExistence type="inferred from homology"/>